<dbReference type="GO" id="GO:0005886">
    <property type="term" value="C:plasma membrane"/>
    <property type="evidence" value="ECO:0007669"/>
    <property type="project" value="TreeGrafter"/>
</dbReference>
<dbReference type="GO" id="GO:0006935">
    <property type="term" value="P:chemotaxis"/>
    <property type="evidence" value="ECO:0007669"/>
    <property type="project" value="UniProtKB-KW"/>
</dbReference>
<dbReference type="PRINTS" id="PR00260">
    <property type="entry name" value="CHEMTRNSDUCR"/>
</dbReference>
<evidence type="ECO:0000256" key="4">
    <source>
        <dbReference type="SAM" id="Phobius"/>
    </source>
</evidence>
<evidence type="ECO:0000313" key="8">
    <source>
        <dbReference type="Proteomes" id="UP000027946"/>
    </source>
</evidence>
<dbReference type="Gene3D" id="6.10.340.10">
    <property type="match status" value="1"/>
</dbReference>
<dbReference type="InterPro" id="IPR004090">
    <property type="entry name" value="Chemotax_Me-accpt_rcpt"/>
</dbReference>
<dbReference type="AlphaFoldDB" id="A0A069RBZ0"/>
<accession>A0A069RBZ0</accession>
<feature type="transmembrane region" description="Helical" evidence="4">
    <location>
        <begin position="12"/>
        <end position="32"/>
    </location>
</feature>
<dbReference type="InterPro" id="IPR047347">
    <property type="entry name" value="YvaQ-like_sensor"/>
</dbReference>
<dbReference type="PROSITE" id="PS50885">
    <property type="entry name" value="HAMP"/>
    <property type="match status" value="1"/>
</dbReference>
<dbReference type="STRING" id="1121324.CLIT_14c00170"/>
<evidence type="ECO:0000259" key="5">
    <source>
        <dbReference type="PROSITE" id="PS50111"/>
    </source>
</evidence>
<sequence>MQWYKDLKISVKLLSGFIMVAVIAGVIGFIGIRNIKTVDDNDTLLYTNMTVPISYSADMSKDFQRIRVHMRNMVLENDIEKINTEYSEIQNLAKELDVLGAQFEERILSDEMRRAYDDFMGTRAKTTEGILQLLELARENRDYEAYALLNGSLKTSTEAEMNAIEKLVDMKVTDAKAQAELNTAITNKAVMTMIAIIVISMIIAIALGIYISRSISKPIGNLVGSARKIADGDLDVNIEVASKDEVGILAKAFGRMADNINEVMTNISITSEQVAAGSGQVSDSSISLSQGATEQASSIEELTASIEEISGQINQNAQNADKANEIAETAKANAMEGNEQMNEMLKSMDEINMASNNISKIIKVIDEIAFQTNILALNAAVEAARAGQHGKGFAVVAEEVRNLAARSANAAKETTTMIEGSIKKVEGGTRIANETAQKLDKIVQDVAKVANLVGDIAVASNEQASGVEQINQAVMEVSEVVQTTAATSEETAAASEELSGQAVMLREQTSKFKLKSSGGSFQSNDDNVNPGVFKLLDKMNKKKTAYGQKDEYYKEVASTNSNKISLSENEFGKY</sequence>
<dbReference type="GO" id="GO:0007165">
    <property type="term" value="P:signal transduction"/>
    <property type="evidence" value="ECO:0007669"/>
    <property type="project" value="UniProtKB-KW"/>
</dbReference>
<dbReference type="InterPro" id="IPR003660">
    <property type="entry name" value="HAMP_dom"/>
</dbReference>
<dbReference type="CDD" id="cd11386">
    <property type="entry name" value="MCP_signal"/>
    <property type="match status" value="1"/>
</dbReference>
<dbReference type="Pfam" id="PF12729">
    <property type="entry name" value="4HB_MCP_1"/>
    <property type="match status" value="1"/>
</dbReference>
<evidence type="ECO:0000259" key="6">
    <source>
        <dbReference type="PROSITE" id="PS50885"/>
    </source>
</evidence>
<protein>
    <submittedName>
        <fullName evidence="7">Putative sensory transducer protein</fullName>
    </submittedName>
</protein>
<keyword evidence="8" id="KW-1185">Reference proteome</keyword>
<dbReference type="Pfam" id="PF00672">
    <property type="entry name" value="HAMP"/>
    <property type="match status" value="1"/>
</dbReference>
<proteinExistence type="inferred from homology"/>
<keyword evidence="4" id="KW-1133">Transmembrane helix</keyword>
<dbReference type="eggNOG" id="COG0840">
    <property type="taxonomic scope" value="Bacteria"/>
</dbReference>
<dbReference type="CDD" id="cd19411">
    <property type="entry name" value="MCP2201-like_sensor"/>
    <property type="match status" value="1"/>
</dbReference>
<dbReference type="SUPFAM" id="SSF58104">
    <property type="entry name" value="Methyl-accepting chemotaxis protein (MCP) signaling domain"/>
    <property type="match status" value="1"/>
</dbReference>
<dbReference type="EMBL" id="JJMM01000014">
    <property type="protein sequence ID" value="KDR94556.1"/>
    <property type="molecule type" value="Genomic_DNA"/>
</dbReference>
<evidence type="ECO:0000313" key="7">
    <source>
        <dbReference type="EMBL" id="KDR94556.1"/>
    </source>
</evidence>
<organism evidence="7 8">
    <name type="scientific">Peptoclostridium litorale DSM 5388</name>
    <dbReference type="NCBI Taxonomy" id="1121324"/>
    <lineage>
        <taxon>Bacteria</taxon>
        <taxon>Bacillati</taxon>
        <taxon>Bacillota</taxon>
        <taxon>Clostridia</taxon>
        <taxon>Peptostreptococcales</taxon>
        <taxon>Peptoclostridiaceae</taxon>
        <taxon>Peptoclostridium</taxon>
    </lineage>
</organism>
<keyword evidence="1" id="KW-0145">Chemotaxis</keyword>
<keyword evidence="4" id="KW-0812">Transmembrane</keyword>
<feature type="domain" description="HAMP" evidence="6">
    <location>
        <begin position="213"/>
        <end position="265"/>
    </location>
</feature>
<dbReference type="InterPro" id="IPR024478">
    <property type="entry name" value="HlyB_4HB_MCP"/>
</dbReference>
<name>A0A069RBZ0_PEPLI</name>
<dbReference type="GO" id="GO:0004888">
    <property type="term" value="F:transmembrane signaling receptor activity"/>
    <property type="evidence" value="ECO:0007669"/>
    <property type="project" value="InterPro"/>
</dbReference>
<dbReference type="CDD" id="cd06225">
    <property type="entry name" value="HAMP"/>
    <property type="match status" value="1"/>
</dbReference>
<evidence type="ECO:0000256" key="3">
    <source>
        <dbReference type="PROSITE-ProRule" id="PRU00284"/>
    </source>
</evidence>
<dbReference type="Proteomes" id="UP000027946">
    <property type="component" value="Unassembled WGS sequence"/>
</dbReference>
<dbReference type="InterPro" id="IPR004089">
    <property type="entry name" value="MCPsignal_dom"/>
</dbReference>
<gene>
    <name evidence="7" type="ORF">CLIT_14c00170</name>
</gene>
<comment type="similarity">
    <text evidence="2">Belongs to the methyl-accepting chemotaxis (MCP) protein family.</text>
</comment>
<dbReference type="FunFam" id="1.10.287.950:FF:000001">
    <property type="entry name" value="Methyl-accepting chemotaxis sensory transducer"/>
    <property type="match status" value="1"/>
</dbReference>
<evidence type="ECO:0000256" key="2">
    <source>
        <dbReference type="ARBA" id="ARBA00029447"/>
    </source>
</evidence>
<keyword evidence="4" id="KW-0472">Membrane</keyword>
<feature type="transmembrane region" description="Helical" evidence="4">
    <location>
        <begin position="189"/>
        <end position="211"/>
    </location>
</feature>
<dbReference type="PANTHER" id="PTHR43531:SF11">
    <property type="entry name" value="METHYL-ACCEPTING CHEMOTAXIS PROTEIN 3"/>
    <property type="match status" value="1"/>
</dbReference>
<dbReference type="InterPro" id="IPR051310">
    <property type="entry name" value="MCP_chemotaxis"/>
</dbReference>
<evidence type="ECO:0000256" key="1">
    <source>
        <dbReference type="ARBA" id="ARBA00022500"/>
    </source>
</evidence>
<feature type="domain" description="Methyl-accepting transducer" evidence="5">
    <location>
        <begin position="270"/>
        <end position="499"/>
    </location>
</feature>
<comment type="caution">
    <text evidence="7">The sequence shown here is derived from an EMBL/GenBank/DDBJ whole genome shotgun (WGS) entry which is preliminary data.</text>
</comment>
<reference evidence="7 8" key="1">
    <citation type="submission" date="2014-03" db="EMBL/GenBank/DDBJ databases">
        <title>Genome sequence of Clostridium litorale W6, DSM 5388.</title>
        <authorList>
            <person name="Poehlein A."/>
            <person name="Jagirdar A."/>
            <person name="Khonsari B."/>
            <person name="Chibani C.M."/>
            <person name="Gutierrez Gutierrez D.A."/>
            <person name="Davydova E."/>
            <person name="Alghaithi H.S."/>
            <person name="Nair K.P."/>
            <person name="Dhamotharan K."/>
            <person name="Chandran L."/>
            <person name="G W."/>
            <person name="Daniel R."/>
        </authorList>
    </citation>
    <scope>NUCLEOTIDE SEQUENCE [LARGE SCALE GENOMIC DNA]</scope>
    <source>
        <strain evidence="7 8">W6</strain>
    </source>
</reference>
<dbReference type="SMART" id="SM00283">
    <property type="entry name" value="MA"/>
    <property type="match status" value="1"/>
</dbReference>
<dbReference type="SMART" id="SM00304">
    <property type="entry name" value="HAMP"/>
    <property type="match status" value="1"/>
</dbReference>
<dbReference type="OrthoDB" id="8935at2"/>
<dbReference type="Gene3D" id="1.10.287.950">
    <property type="entry name" value="Methyl-accepting chemotaxis protein"/>
    <property type="match status" value="1"/>
</dbReference>
<keyword evidence="3" id="KW-0807">Transducer</keyword>
<dbReference type="PROSITE" id="PS50111">
    <property type="entry name" value="CHEMOTAXIS_TRANSDUC_2"/>
    <property type="match status" value="1"/>
</dbReference>
<dbReference type="PANTHER" id="PTHR43531">
    <property type="entry name" value="PROTEIN ICFG"/>
    <property type="match status" value="1"/>
</dbReference>
<dbReference type="RefSeq" id="WP_038266382.1">
    <property type="nucleotide sequence ID" value="NZ_FSRH01000016.1"/>
</dbReference>
<dbReference type="Pfam" id="PF00015">
    <property type="entry name" value="MCPsignal"/>
    <property type="match status" value="1"/>
</dbReference>